<dbReference type="STRING" id="68570.DC74_4069"/>
<protein>
    <submittedName>
        <fullName evidence="1">Uncharacterized protein</fullName>
    </submittedName>
</protein>
<dbReference type="EMBL" id="BHXC01000006">
    <property type="protein sequence ID" value="GCB92163.1"/>
    <property type="molecule type" value="Genomic_DNA"/>
</dbReference>
<reference evidence="1 2" key="1">
    <citation type="journal article" date="2019" name="Microbiol. Resour. Announc.">
        <title>Draft Genome Sequence of the Most Traditional epsilon-Poly-l-Lysine Producer, Streptomyces albulus NBRC14147.</title>
        <authorList>
            <person name="Yamanaka K."/>
            <person name="Hamano Y."/>
        </authorList>
    </citation>
    <scope>NUCLEOTIDE SEQUENCE [LARGE SCALE GENOMIC DNA]</scope>
    <source>
        <strain evidence="1 2">NBRC 14147</strain>
    </source>
</reference>
<comment type="caution">
    <text evidence="1">The sequence shown here is derived from an EMBL/GenBank/DDBJ whole genome shotgun (WGS) entry which is preliminary data.</text>
</comment>
<evidence type="ECO:0000313" key="1">
    <source>
        <dbReference type="EMBL" id="GCB92163.1"/>
    </source>
</evidence>
<dbReference type="SUPFAM" id="SSF140453">
    <property type="entry name" value="EsxAB dimer-like"/>
    <property type="match status" value="1"/>
</dbReference>
<dbReference type="Pfam" id="PF06013">
    <property type="entry name" value="WXG100"/>
    <property type="match status" value="1"/>
</dbReference>
<dbReference type="AlphaFoldDB" id="A0A059W5H2"/>
<name>A0A059W5H2_STRNR</name>
<dbReference type="RefSeq" id="WP_016577972.1">
    <property type="nucleotide sequence ID" value="NZ_BHXC01000006.1"/>
</dbReference>
<proteinExistence type="predicted"/>
<evidence type="ECO:0000313" key="2">
    <source>
        <dbReference type="Proteomes" id="UP000288351"/>
    </source>
</evidence>
<dbReference type="InterPro" id="IPR010310">
    <property type="entry name" value="T7SS_ESAT-6-like"/>
</dbReference>
<dbReference type="Gene3D" id="1.10.287.1060">
    <property type="entry name" value="ESAT-6-like"/>
    <property type="match status" value="1"/>
</dbReference>
<dbReference type="Proteomes" id="UP000288351">
    <property type="component" value="Unassembled WGS sequence"/>
</dbReference>
<sequence>MAGGNIQISPDEMREASTWLQNQKELMQQSLHEANTKMDEMVEAAYATPGSETKFRPFWEEYKNGTEKAIEGLQGVSEFIKQVADAFVDTDDQTSGAIG</sequence>
<organism evidence="1 2">
    <name type="scientific">Streptomyces noursei</name>
    <name type="common">Streptomyces albulus</name>
    <dbReference type="NCBI Taxonomy" id="1971"/>
    <lineage>
        <taxon>Bacteria</taxon>
        <taxon>Bacillati</taxon>
        <taxon>Actinomycetota</taxon>
        <taxon>Actinomycetes</taxon>
        <taxon>Kitasatosporales</taxon>
        <taxon>Streptomycetaceae</taxon>
        <taxon>Streptomyces</taxon>
    </lineage>
</organism>
<gene>
    <name evidence="1" type="ORF">SALB_04922</name>
</gene>
<accession>A0A059W5H2</accession>
<dbReference type="InterPro" id="IPR036689">
    <property type="entry name" value="ESAT-6-like_sf"/>
</dbReference>